<dbReference type="EMBL" id="ML170158">
    <property type="protein sequence ID" value="TDL28281.1"/>
    <property type="molecule type" value="Genomic_DNA"/>
</dbReference>
<dbReference type="AlphaFoldDB" id="A0A4Y7QM06"/>
<evidence type="ECO:0000313" key="2">
    <source>
        <dbReference type="EMBL" id="TDL28281.1"/>
    </source>
</evidence>
<feature type="compositionally biased region" description="Low complexity" evidence="1">
    <location>
        <begin position="27"/>
        <end position="51"/>
    </location>
</feature>
<organism evidence="2 3">
    <name type="scientific">Rickenella mellea</name>
    <dbReference type="NCBI Taxonomy" id="50990"/>
    <lineage>
        <taxon>Eukaryota</taxon>
        <taxon>Fungi</taxon>
        <taxon>Dikarya</taxon>
        <taxon>Basidiomycota</taxon>
        <taxon>Agaricomycotina</taxon>
        <taxon>Agaricomycetes</taxon>
        <taxon>Hymenochaetales</taxon>
        <taxon>Rickenellaceae</taxon>
        <taxon>Rickenella</taxon>
    </lineage>
</organism>
<dbReference type="Proteomes" id="UP000294933">
    <property type="component" value="Unassembled WGS sequence"/>
</dbReference>
<evidence type="ECO:0000313" key="3">
    <source>
        <dbReference type="Proteomes" id="UP000294933"/>
    </source>
</evidence>
<feature type="region of interest" description="Disordered" evidence="1">
    <location>
        <begin position="25"/>
        <end position="112"/>
    </location>
</feature>
<evidence type="ECO:0000256" key="1">
    <source>
        <dbReference type="SAM" id="MobiDB-lite"/>
    </source>
</evidence>
<proteinExistence type="predicted"/>
<name>A0A4Y7QM06_9AGAM</name>
<reference evidence="2 3" key="1">
    <citation type="submission" date="2018-06" db="EMBL/GenBank/DDBJ databases">
        <title>A transcriptomic atlas of mushroom development highlights an independent origin of complex multicellularity.</title>
        <authorList>
            <consortium name="DOE Joint Genome Institute"/>
            <person name="Krizsan K."/>
            <person name="Almasi E."/>
            <person name="Merenyi Z."/>
            <person name="Sahu N."/>
            <person name="Viragh M."/>
            <person name="Koszo T."/>
            <person name="Mondo S."/>
            <person name="Kiss B."/>
            <person name="Balint B."/>
            <person name="Kues U."/>
            <person name="Barry K."/>
            <person name="Hegedus J.C."/>
            <person name="Henrissat B."/>
            <person name="Johnson J."/>
            <person name="Lipzen A."/>
            <person name="Ohm R."/>
            <person name="Nagy I."/>
            <person name="Pangilinan J."/>
            <person name="Yan J."/>
            <person name="Xiong Y."/>
            <person name="Grigoriev I.V."/>
            <person name="Hibbett D.S."/>
            <person name="Nagy L.G."/>
        </authorList>
    </citation>
    <scope>NUCLEOTIDE SEQUENCE [LARGE SCALE GENOMIC DNA]</scope>
    <source>
        <strain evidence="2 3">SZMC22713</strain>
    </source>
</reference>
<dbReference type="VEuPathDB" id="FungiDB:BD410DRAFT_835496"/>
<accession>A0A4Y7QM06</accession>
<protein>
    <submittedName>
        <fullName evidence="2">Uncharacterized protein</fullName>
    </submittedName>
</protein>
<sequence length="112" mass="10999">MTGQHCGVPPGDLCKKLLKRAQEKASKAATVSATAGSTSAAPSASGSHAVSLSGAIERTQRSPAVASTSTGGGKAKTTVGSGADEEGEWDDGWVTLMPVGGGFPADTLDGVL</sequence>
<keyword evidence="3" id="KW-1185">Reference proteome</keyword>
<gene>
    <name evidence="2" type="ORF">BD410DRAFT_835496</name>
</gene>